<dbReference type="AlphaFoldDB" id="A0A8B6HBZ5"/>
<evidence type="ECO:0008006" key="4">
    <source>
        <dbReference type="Google" id="ProtNLM"/>
    </source>
</evidence>
<name>A0A8B6HBZ5_MYTGA</name>
<dbReference type="OrthoDB" id="6115992at2759"/>
<dbReference type="SUPFAM" id="SSF46689">
    <property type="entry name" value="Homeodomain-like"/>
    <property type="match status" value="1"/>
</dbReference>
<comment type="caution">
    <text evidence="2">The sequence shown here is derived from an EMBL/GenBank/DDBJ whole genome shotgun (WGS) entry which is preliminary data.</text>
</comment>
<proteinExistence type="predicted"/>
<sequence>MTHCDQAIGDRKKSERRFNQQPTTENLSNFRIFRAKARRTCRQARRTSWKKFVSGITSRTPMTKVWNMVNKIKGKNSKATVKHLKDGNNLLTSEKDIANKLELKTSLSKAHDTACGPDNIHYQLLKHLPDSSLEALLQLMNNIWESGDLPSIWKLATVVPIPKPITRQLILKYAPKFSALKISRLLEEKYDVKTSRQSVWRFLNRFKKSKSICDPPRQRVRGISDLHIKAIGQWLKKDNELTANAIADKLRKTFSTKISKGYVSLIRRKLGWTAKRVKYCQLISHVNKEKRLHYAMKVLSMKENFLNVIFVDESTVELTSNGRIFFYKPDSDLSQLPARKQKPKHSYKKLNLFNMFKSFPRRHNDFTTPRTSNSRSTTPQTSSSRSTTPQTSNSRSTTPPTSSSRSTSPQTSSSRSTTPQTSSRRSTTPQTSNIRSTSPRTSSSRSTTHRTSSSRSTTPQTSRSRSTTPQTTSSHSTTPRTSSSRSTTPQTSSSHSTTPQTSSSRSTRPQTSSSHSTTPPAYTPSEFNCSCT</sequence>
<organism evidence="2 3">
    <name type="scientific">Mytilus galloprovincialis</name>
    <name type="common">Mediterranean mussel</name>
    <dbReference type="NCBI Taxonomy" id="29158"/>
    <lineage>
        <taxon>Eukaryota</taxon>
        <taxon>Metazoa</taxon>
        <taxon>Spiralia</taxon>
        <taxon>Lophotrochozoa</taxon>
        <taxon>Mollusca</taxon>
        <taxon>Bivalvia</taxon>
        <taxon>Autobranchia</taxon>
        <taxon>Pteriomorphia</taxon>
        <taxon>Mytilida</taxon>
        <taxon>Mytiloidea</taxon>
        <taxon>Mytilidae</taxon>
        <taxon>Mytilinae</taxon>
        <taxon>Mytilus</taxon>
    </lineage>
</organism>
<evidence type="ECO:0000313" key="2">
    <source>
        <dbReference type="EMBL" id="VDI76672.1"/>
    </source>
</evidence>
<feature type="region of interest" description="Disordered" evidence="1">
    <location>
        <begin position="1"/>
        <end position="23"/>
    </location>
</feature>
<dbReference type="PANTHER" id="PTHR35365">
    <property type="entry name" value="LP04239P"/>
    <property type="match status" value="1"/>
</dbReference>
<feature type="compositionally biased region" description="Low complexity" evidence="1">
    <location>
        <begin position="367"/>
        <end position="520"/>
    </location>
</feature>
<dbReference type="PANTHER" id="PTHR35365:SF18">
    <property type="entry name" value="MUCIN-19-LIKE-RELATED"/>
    <property type="match status" value="1"/>
</dbReference>
<protein>
    <recommendedName>
        <fullName evidence="4">Transposase Tc1-like domain-containing protein</fullName>
    </recommendedName>
</protein>
<dbReference type="InterPro" id="IPR009057">
    <property type="entry name" value="Homeodomain-like_sf"/>
</dbReference>
<dbReference type="InterPro" id="IPR053121">
    <property type="entry name" value="Spore_Coat_Assembly"/>
</dbReference>
<feature type="region of interest" description="Disordered" evidence="1">
    <location>
        <begin position="360"/>
        <end position="532"/>
    </location>
</feature>
<gene>
    <name evidence="2" type="ORF">MGAL_10B091080</name>
</gene>
<dbReference type="EMBL" id="UYJE01009782">
    <property type="protein sequence ID" value="VDI76672.1"/>
    <property type="molecule type" value="Genomic_DNA"/>
</dbReference>
<keyword evidence="3" id="KW-1185">Reference proteome</keyword>
<evidence type="ECO:0000313" key="3">
    <source>
        <dbReference type="Proteomes" id="UP000596742"/>
    </source>
</evidence>
<accession>A0A8B6HBZ5</accession>
<feature type="compositionally biased region" description="Basic and acidic residues" evidence="1">
    <location>
        <begin position="8"/>
        <end position="18"/>
    </location>
</feature>
<reference evidence="2" key="1">
    <citation type="submission" date="2018-11" db="EMBL/GenBank/DDBJ databases">
        <authorList>
            <person name="Alioto T."/>
            <person name="Alioto T."/>
        </authorList>
    </citation>
    <scope>NUCLEOTIDE SEQUENCE</scope>
</reference>
<evidence type="ECO:0000256" key="1">
    <source>
        <dbReference type="SAM" id="MobiDB-lite"/>
    </source>
</evidence>
<dbReference type="Proteomes" id="UP000596742">
    <property type="component" value="Unassembled WGS sequence"/>
</dbReference>